<dbReference type="AlphaFoldDB" id="A0A9N8DGP5"/>
<proteinExistence type="predicted"/>
<protein>
    <submittedName>
        <fullName evidence="3">Guanylate cyclase</fullName>
    </submittedName>
</protein>
<evidence type="ECO:0000259" key="2">
    <source>
        <dbReference type="PROSITE" id="PS50280"/>
    </source>
</evidence>
<organism evidence="3 4">
    <name type="scientific">Seminavis robusta</name>
    <dbReference type="NCBI Taxonomy" id="568900"/>
    <lineage>
        <taxon>Eukaryota</taxon>
        <taxon>Sar</taxon>
        <taxon>Stramenopiles</taxon>
        <taxon>Ochrophyta</taxon>
        <taxon>Bacillariophyta</taxon>
        <taxon>Bacillariophyceae</taxon>
        <taxon>Bacillariophycidae</taxon>
        <taxon>Naviculales</taxon>
        <taxon>Naviculaceae</taxon>
        <taxon>Seminavis</taxon>
    </lineage>
</organism>
<feature type="signal peptide" evidence="1">
    <location>
        <begin position="1"/>
        <end position="23"/>
    </location>
</feature>
<evidence type="ECO:0000256" key="1">
    <source>
        <dbReference type="SAM" id="SignalP"/>
    </source>
</evidence>
<dbReference type="PROSITE" id="PS50280">
    <property type="entry name" value="SET"/>
    <property type="match status" value="2"/>
</dbReference>
<dbReference type="EMBL" id="CAICTM010000110">
    <property type="protein sequence ID" value="CAB9501525.1"/>
    <property type="molecule type" value="Genomic_DNA"/>
</dbReference>
<comment type="caution">
    <text evidence="3">The sequence shown here is derived from an EMBL/GenBank/DDBJ whole genome shotgun (WGS) entry which is preliminary data.</text>
</comment>
<dbReference type="InterPro" id="IPR046341">
    <property type="entry name" value="SET_dom_sf"/>
</dbReference>
<reference evidence="3" key="1">
    <citation type="submission" date="2020-06" db="EMBL/GenBank/DDBJ databases">
        <authorList>
            <consortium name="Plant Systems Biology data submission"/>
        </authorList>
    </citation>
    <scope>NUCLEOTIDE SEQUENCE</scope>
    <source>
        <strain evidence="3">D6</strain>
    </source>
</reference>
<gene>
    <name evidence="3" type="ORF">SEMRO_111_G055230.1</name>
</gene>
<accession>A0A9N8DGP5</accession>
<dbReference type="OrthoDB" id="41722at2759"/>
<evidence type="ECO:0000313" key="3">
    <source>
        <dbReference type="EMBL" id="CAB9501525.1"/>
    </source>
</evidence>
<feature type="domain" description="SET" evidence="2">
    <location>
        <begin position="53"/>
        <end position="197"/>
    </location>
</feature>
<keyword evidence="4" id="KW-1185">Reference proteome</keyword>
<keyword evidence="1" id="KW-0732">Signal</keyword>
<dbReference type="Proteomes" id="UP001153069">
    <property type="component" value="Unassembled WGS sequence"/>
</dbReference>
<feature type="domain" description="SET" evidence="2">
    <location>
        <begin position="306"/>
        <end position="454"/>
    </location>
</feature>
<sequence length="630" mass="72223">MRPFPRETISALLVLLLLALTTAKPKTKTQQQDSAVCSEGDGTCSSTRHLEECGIWLAPSSLPGAGLGMYAGRDFAKKEPLQETGDIVIPIVDIMMHQRGRGRWVFVWDEYTWNGKSLGLGHEVIKEINAASPGFGSAANSFLDLVNVDEGDPINTMPSGLHRSRDPGVGAFSTYNDRRSTAKVKIKSGQELFVNYGQHWFEQRIRLGPIPLRRGLKQSTNLYRRFQMFRDKNPQVDSKVFGALWEEFVKHTVYNESRILGAFYNTPSELEMLDRNMTLKQIRVHEGTRTKQWLFDHGTCADHIRADVSTIRQAGRGAFATRDLPNGAIVSSLPLIQIINKNVLEMYELKDIKTRKLEQRRRVGYQLLLNYCYGHVNSTMLLCPYGPIVNMVNHNQTRANVKLRWSDPERGNHEPGMLQQPIDTFSEDRTTKLSMDLVAIRDIKKDEEILLDYGDDWEKAWQEHVKSWNITDADKYISAFMLNQEENTTSLRTEFEQLSDPYPGNVNLECDLNIWEGINKTLFNTTLVINITSTDDWEYYPCEVLRRRVVNGTTLYTISMTRPPKEKKKDIKVPADSVPKNLKLSDVPRMAMRFTDRPYTSDMFLKEAFRHHIGIPDSMFPLEWMNYSPI</sequence>
<feature type="chain" id="PRO_5040439889" evidence="1">
    <location>
        <begin position="24"/>
        <end position="630"/>
    </location>
</feature>
<dbReference type="SMART" id="SM00317">
    <property type="entry name" value="SET"/>
    <property type="match status" value="1"/>
</dbReference>
<dbReference type="SUPFAM" id="SSF82199">
    <property type="entry name" value="SET domain"/>
    <property type="match status" value="1"/>
</dbReference>
<dbReference type="Gene3D" id="2.170.270.10">
    <property type="entry name" value="SET domain"/>
    <property type="match status" value="2"/>
</dbReference>
<name>A0A9N8DGP5_9STRA</name>
<evidence type="ECO:0000313" key="4">
    <source>
        <dbReference type="Proteomes" id="UP001153069"/>
    </source>
</evidence>
<dbReference type="InterPro" id="IPR001214">
    <property type="entry name" value="SET_dom"/>
</dbReference>
<dbReference type="Pfam" id="PF00856">
    <property type="entry name" value="SET"/>
    <property type="match status" value="1"/>
</dbReference>